<dbReference type="RefSeq" id="WP_204699238.1">
    <property type="nucleotide sequence ID" value="NZ_JAFBEC010000012.1"/>
</dbReference>
<evidence type="ECO:0000256" key="1">
    <source>
        <dbReference type="ARBA" id="ARBA00022801"/>
    </source>
</evidence>
<organism evidence="3 4">
    <name type="scientific">Geomicrobium sediminis</name>
    <dbReference type="NCBI Taxonomy" id="1347788"/>
    <lineage>
        <taxon>Bacteria</taxon>
        <taxon>Bacillati</taxon>
        <taxon>Bacillota</taxon>
        <taxon>Bacilli</taxon>
        <taxon>Bacillales</taxon>
        <taxon>Geomicrobium</taxon>
    </lineage>
</organism>
<dbReference type="EC" id="3.1.3.3" evidence="3"/>
<proteinExistence type="predicted"/>
<dbReference type="SMART" id="SM00331">
    <property type="entry name" value="PP2C_SIG"/>
    <property type="match status" value="1"/>
</dbReference>
<reference evidence="3 4" key="1">
    <citation type="submission" date="2021-01" db="EMBL/GenBank/DDBJ databases">
        <title>Genomic Encyclopedia of Type Strains, Phase IV (KMG-IV): sequencing the most valuable type-strain genomes for metagenomic binning, comparative biology and taxonomic classification.</title>
        <authorList>
            <person name="Goeker M."/>
        </authorList>
    </citation>
    <scope>NUCLEOTIDE SEQUENCE [LARGE SCALE GENOMIC DNA]</scope>
    <source>
        <strain evidence="3 4">DSM 25540</strain>
    </source>
</reference>
<sequence length="340" mass="39473">MDTYETLQQSYKEILFSFLQKKNEQSLYDAQQFSKKVLEEKVSPEEIVSIHLEVIQELYPDIPPETQESFEFLLEVMIGYGMAYREHQILRNRQKELENEIDVAANMQHTLLPSEIPDVEELDIGVITVPASKMSGDYYHVIKDANGLIGVAIADIIGKGIPAALCMSMIKYAMDSMPNSILQPGELLESLNRTIEQNIASHMFVTMMYGSYDPKSHIFYYGGAGHEPGFYYSEQQDRFEELYAKGLALGISKEAKYREFSREMSEGDFVVLLSDGVTECRTEERFIEREEITALIRKYKHLSTQKIVDNVYRDLERWQEFQLRDDFTLIIVRRKFKENK</sequence>
<comment type="caution">
    <text evidence="3">The sequence shown here is derived from an EMBL/GenBank/DDBJ whole genome shotgun (WGS) entry which is preliminary data.</text>
</comment>
<accession>A0ABS2PG82</accession>
<dbReference type="InterPro" id="IPR017944">
    <property type="entry name" value="KaiA/RbsU_helical_domain_sf"/>
</dbReference>
<dbReference type="InterPro" id="IPR014787">
    <property type="entry name" value="PSer_Pase_RsbU_N"/>
</dbReference>
<dbReference type="Gene3D" id="3.60.40.10">
    <property type="entry name" value="PPM-type phosphatase domain"/>
    <property type="match status" value="1"/>
</dbReference>
<dbReference type="EMBL" id="JAFBEC010000012">
    <property type="protein sequence ID" value="MBM7634445.1"/>
    <property type="molecule type" value="Genomic_DNA"/>
</dbReference>
<dbReference type="Gene3D" id="1.10.1240.30">
    <property type="entry name" value="KaiA/RbsU domain"/>
    <property type="match status" value="1"/>
</dbReference>
<dbReference type="InterPro" id="IPR052016">
    <property type="entry name" value="Bact_Sigma-Reg"/>
</dbReference>
<dbReference type="InterPro" id="IPR036457">
    <property type="entry name" value="PPM-type-like_dom_sf"/>
</dbReference>
<evidence type="ECO:0000313" key="4">
    <source>
        <dbReference type="Proteomes" id="UP000741863"/>
    </source>
</evidence>
<feature type="domain" description="PPM-type phosphatase" evidence="2">
    <location>
        <begin position="123"/>
        <end position="334"/>
    </location>
</feature>
<dbReference type="PANTHER" id="PTHR43156:SF15">
    <property type="entry name" value="PHOSPHOSERINE PHOSPHATASE RSBU"/>
    <property type="match status" value="1"/>
</dbReference>
<gene>
    <name evidence="3" type="ORF">JOD17_003551</name>
</gene>
<dbReference type="Proteomes" id="UP000741863">
    <property type="component" value="Unassembled WGS sequence"/>
</dbReference>
<dbReference type="Pfam" id="PF07228">
    <property type="entry name" value="SpoIIE"/>
    <property type="match status" value="1"/>
</dbReference>
<protein>
    <submittedName>
        <fullName evidence="3">Sigma-B regulation protein RsbU (Phosphoserine phosphatase)</fullName>
        <ecNumber evidence="3">3.1.3.3</ecNumber>
    </submittedName>
</protein>
<keyword evidence="1 3" id="KW-0378">Hydrolase</keyword>
<dbReference type="SUPFAM" id="SSF101215">
    <property type="entry name" value="KaiA/RbsU domain"/>
    <property type="match status" value="1"/>
</dbReference>
<evidence type="ECO:0000259" key="2">
    <source>
        <dbReference type="PROSITE" id="PS51746"/>
    </source>
</evidence>
<name>A0ABS2PG82_9BACL</name>
<dbReference type="InterPro" id="IPR001932">
    <property type="entry name" value="PPM-type_phosphatase-like_dom"/>
</dbReference>
<dbReference type="GO" id="GO:0016787">
    <property type="term" value="F:hydrolase activity"/>
    <property type="evidence" value="ECO:0007669"/>
    <property type="project" value="UniProtKB-KW"/>
</dbReference>
<dbReference type="SUPFAM" id="SSF81606">
    <property type="entry name" value="PP2C-like"/>
    <property type="match status" value="1"/>
</dbReference>
<keyword evidence="4" id="KW-1185">Reference proteome</keyword>
<evidence type="ECO:0000313" key="3">
    <source>
        <dbReference type="EMBL" id="MBM7634445.1"/>
    </source>
</evidence>
<dbReference type="Pfam" id="PF08673">
    <property type="entry name" value="RsbU_N"/>
    <property type="match status" value="1"/>
</dbReference>
<dbReference type="PROSITE" id="PS51746">
    <property type="entry name" value="PPM_2"/>
    <property type="match status" value="1"/>
</dbReference>
<dbReference type="PANTHER" id="PTHR43156">
    <property type="entry name" value="STAGE II SPORULATION PROTEIN E-RELATED"/>
    <property type="match status" value="1"/>
</dbReference>